<dbReference type="InterPro" id="IPR025403">
    <property type="entry name" value="TgpA-like_C"/>
</dbReference>
<keyword evidence="2" id="KW-0812">Transmembrane</keyword>
<comment type="caution">
    <text evidence="4">The sequence shown here is derived from an EMBL/GenBank/DDBJ whole genome shotgun (WGS) entry which is preliminary data.</text>
</comment>
<feature type="region of interest" description="Disordered" evidence="1">
    <location>
        <begin position="203"/>
        <end position="245"/>
    </location>
</feature>
<keyword evidence="2" id="KW-0472">Membrane</keyword>
<proteinExistence type="predicted"/>
<dbReference type="EMBL" id="JBHSXS010000060">
    <property type="protein sequence ID" value="MFC6886805.1"/>
    <property type="molecule type" value="Genomic_DNA"/>
</dbReference>
<name>A0ABW2D2F6_9ACTN</name>
<dbReference type="RefSeq" id="WP_160822022.1">
    <property type="nucleotide sequence ID" value="NZ_JBHSXE010000001.1"/>
</dbReference>
<evidence type="ECO:0000256" key="1">
    <source>
        <dbReference type="SAM" id="MobiDB-lite"/>
    </source>
</evidence>
<feature type="transmembrane region" description="Helical" evidence="2">
    <location>
        <begin position="63"/>
        <end position="84"/>
    </location>
</feature>
<feature type="domain" description="Protein-glutamine gamma-glutamyltransferase-like C-terminal" evidence="3">
    <location>
        <begin position="129"/>
        <end position="198"/>
    </location>
</feature>
<keyword evidence="2" id="KW-1133">Transmembrane helix</keyword>
<feature type="compositionally biased region" description="Gly residues" evidence="1">
    <location>
        <begin position="218"/>
        <end position="234"/>
    </location>
</feature>
<protein>
    <submittedName>
        <fullName evidence="4">DUF4129 domain-containing protein</fullName>
    </submittedName>
</protein>
<gene>
    <name evidence="4" type="ORF">ACFQKB_44070</name>
</gene>
<sequence length="245" mass="26294">MTFADPIGRDEARELARRELDQPIYHRDDPSRLERTWDRFTGWMRDLFDHAAAPNAHGNGGGWISIAVIVVLAAAAVALVLWLMRGRRNVRSGKDALLEPEPSTALDHRRAAEEHAAAGRWPEAIRERLRAVARDLEERAVLAPRPGRTADELAAEAGAAVPQLADDLAAGVRIFDDVWYGDRPGSAEGYARLKELDERLQAARPKPLRSDDPVLAGAGTGAGTGAGPGAGAGPDGAAEDGGPRW</sequence>
<evidence type="ECO:0000259" key="3">
    <source>
        <dbReference type="Pfam" id="PF13559"/>
    </source>
</evidence>
<accession>A0ABW2D2F6</accession>
<evidence type="ECO:0000313" key="4">
    <source>
        <dbReference type="EMBL" id="MFC6886805.1"/>
    </source>
</evidence>
<reference evidence="5" key="1">
    <citation type="journal article" date="2019" name="Int. J. Syst. Evol. Microbiol.">
        <title>The Global Catalogue of Microorganisms (GCM) 10K type strain sequencing project: providing services to taxonomists for standard genome sequencing and annotation.</title>
        <authorList>
            <consortium name="The Broad Institute Genomics Platform"/>
            <consortium name="The Broad Institute Genome Sequencing Center for Infectious Disease"/>
            <person name="Wu L."/>
            <person name="Ma J."/>
        </authorList>
    </citation>
    <scope>NUCLEOTIDE SEQUENCE [LARGE SCALE GENOMIC DNA]</scope>
    <source>
        <strain evidence="5">JCM 3369</strain>
    </source>
</reference>
<dbReference type="Proteomes" id="UP001596380">
    <property type="component" value="Unassembled WGS sequence"/>
</dbReference>
<dbReference type="Pfam" id="PF13559">
    <property type="entry name" value="DUF4129"/>
    <property type="match status" value="1"/>
</dbReference>
<evidence type="ECO:0000256" key="2">
    <source>
        <dbReference type="SAM" id="Phobius"/>
    </source>
</evidence>
<organism evidence="4 5">
    <name type="scientific">Actinomadura yumaensis</name>
    <dbReference type="NCBI Taxonomy" id="111807"/>
    <lineage>
        <taxon>Bacteria</taxon>
        <taxon>Bacillati</taxon>
        <taxon>Actinomycetota</taxon>
        <taxon>Actinomycetes</taxon>
        <taxon>Streptosporangiales</taxon>
        <taxon>Thermomonosporaceae</taxon>
        <taxon>Actinomadura</taxon>
    </lineage>
</organism>
<keyword evidence="5" id="KW-1185">Reference proteome</keyword>
<evidence type="ECO:0000313" key="5">
    <source>
        <dbReference type="Proteomes" id="UP001596380"/>
    </source>
</evidence>